<name>A0A9W9CUQ3_9PEZI</name>
<keyword evidence="2" id="KW-1185">Reference proteome</keyword>
<accession>A0A9W9CUQ3</accession>
<protein>
    <submittedName>
        <fullName evidence="1">Uncharacterized protein</fullName>
    </submittedName>
</protein>
<dbReference type="AlphaFoldDB" id="A0A9W9CUQ3"/>
<dbReference type="EMBL" id="JAPEVB010000005">
    <property type="protein sequence ID" value="KAJ4387782.1"/>
    <property type="molecule type" value="Genomic_DNA"/>
</dbReference>
<evidence type="ECO:0000313" key="2">
    <source>
        <dbReference type="Proteomes" id="UP001140453"/>
    </source>
</evidence>
<reference evidence="1" key="1">
    <citation type="submission" date="2022-10" db="EMBL/GenBank/DDBJ databases">
        <title>Tapping the CABI collections for fungal endophytes: first genome assemblies for Collariella, Neodidymelliopsis, Ascochyta clinopodiicola, Didymella pomorum, Didymosphaeria variabile, Neocosmospora piperis and Neocucurbitaria cava.</title>
        <authorList>
            <person name="Hill R."/>
        </authorList>
    </citation>
    <scope>NUCLEOTIDE SEQUENCE</scope>
    <source>
        <strain evidence="1">IMI 355082</strain>
    </source>
</reference>
<dbReference type="Proteomes" id="UP001140453">
    <property type="component" value="Unassembled WGS sequence"/>
</dbReference>
<proteinExistence type="predicted"/>
<organism evidence="1 2">
    <name type="scientific">Gnomoniopsis smithogilvyi</name>
    <dbReference type="NCBI Taxonomy" id="1191159"/>
    <lineage>
        <taxon>Eukaryota</taxon>
        <taxon>Fungi</taxon>
        <taxon>Dikarya</taxon>
        <taxon>Ascomycota</taxon>
        <taxon>Pezizomycotina</taxon>
        <taxon>Sordariomycetes</taxon>
        <taxon>Sordariomycetidae</taxon>
        <taxon>Diaporthales</taxon>
        <taxon>Gnomoniaceae</taxon>
        <taxon>Gnomoniopsis</taxon>
    </lineage>
</organism>
<gene>
    <name evidence="1" type="ORF">N0V93_008384</name>
</gene>
<evidence type="ECO:0000313" key="1">
    <source>
        <dbReference type="EMBL" id="KAJ4387782.1"/>
    </source>
</evidence>
<comment type="caution">
    <text evidence="1">The sequence shown here is derived from an EMBL/GenBank/DDBJ whole genome shotgun (WGS) entry which is preliminary data.</text>
</comment>
<sequence length="273" mass="31525">MASGFELTTPLDKASSHVHAVRNSGYGWTMVKELAFGEHQDDLKQMGKVAYLITKGKLTFSRKDKSGRAAFTGRNKVVHLGVQDQGPGEKRAILQRQLTVHKDGLYDIEATRNNKGCVFVEGHVCLSPAFATELLHAGHIHWLDQNGEEDQSAWKSRDADEINVTVPNNETDQNARELQQWFEQEWDDYEKKRGDTRKVDTKTLYRSSANIDKNQRGWRNQRDWRRGVERRWVYNQQDPELWIIAAFIRISLNYLKSMKCDECILSSLEQSRT</sequence>